<dbReference type="AlphaFoldDB" id="A0A136PM51"/>
<feature type="domain" description="RNA polymerase sigma factor 70 region 4 type 2" evidence="7">
    <location>
        <begin position="123"/>
        <end position="174"/>
    </location>
</feature>
<dbReference type="GO" id="GO:0016987">
    <property type="term" value="F:sigma factor activity"/>
    <property type="evidence" value="ECO:0007669"/>
    <property type="project" value="UniProtKB-KW"/>
</dbReference>
<reference evidence="8 9" key="1">
    <citation type="submission" date="2016-01" db="EMBL/GenBank/DDBJ databases">
        <title>Whole genome sequence and analysis of Micromonospora rosaria DSM 803, which can produce antibacterial substance rosamicin.</title>
        <authorList>
            <person name="Yang H."/>
            <person name="He X."/>
            <person name="Zhu D."/>
        </authorList>
    </citation>
    <scope>NUCLEOTIDE SEQUENCE [LARGE SCALE GENOMIC DNA]</scope>
    <source>
        <strain evidence="8 9">DSM 803</strain>
    </source>
</reference>
<evidence type="ECO:0000259" key="7">
    <source>
        <dbReference type="Pfam" id="PF08281"/>
    </source>
</evidence>
<evidence type="ECO:0000256" key="6">
    <source>
        <dbReference type="SAM" id="MobiDB-lite"/>
    </source>
</evidence>
<dbReference type="InterPro" id="IPR013324">
    <property type="entry name" value="RNA_pol_sigma_r3/r4-like"/>
</dbReference>
<name>A0A136PM51_9ACTN</name>
<keyword evidence="9" id="KW-1185">Reference proteome</keyword>
<dbReference type="InterPro" id="IPR039425">
    <property type="entry name" value="RNA_pol_sigma-70-like"/>
</dbReference>
<gene>
    <name evidence="8" type="ORF">AWW66_23785</name>
</gene>
<accession>A0A136PM51</accession>
<protein>
    <recommendedName>
        <fullName evidence="7">RNA polymerase sigma factor 70 region 4 type 2 domain-containing protein</fullName>
    </recommendedName>
</protein>
<evidence type="ECO:0000313" key="8">
    <source>
        <dbReference type="EMBL" id="KXK59519.1"/>
    </source>
</evidence>
<dbReference type="RefSeq" id="WP_067370634.1">
    <property type="nucleotide sequence ID" value="NZ_JBIUBN010000004.1"/>
</dbReference>
<sequence length="203" mass="22624">MGEPENVLVPAVAPPRGDHPPAVPAGFVAFYRERYRELVRVAMYFGAAEPEAYDAVAAATLEVLIRWDDINNPYQYARTAAISNFVKYRTKGGHRPRHRQAEDGRSTPDGVDPPPNTSAEDRQDVIRLLAQLPHPQRQVMALTVDGYGSAEIANQLDQTPSLVRELRQTARQHLSELLAARDPQDDWRSRFGAGRLTAGTETR</sequence>
<dbReference type="GO" id="GO:0003677">
    <property type="term" value="F:DNA binding"/>
    <property type="evidence" value="ECO:0007669"/>
    <property type="project" value="UniProtKB-KW"/>
</dbReference>
<dbReference type="GO" id="GO:0006352">
    <property type="term" value="P:DNA-templated transcription initiation"/>
    <property type="evidence" value="ECO:0007669"/>
    <property type="project" value="InterPro"/>
</dbReference>
<proteinExistence type="inferred from homology"/>
<dbReference type="EMBL" id="LRQV01000109">
    <property type="protein sequence ID" value="KXK59519.1"/>
    <property type="molecule type" value="Genomic_DNA"/>
</dbReference>
<evidence type="ECO:0000256" key="1">
    <source>
        <dbReference type="ARBA" id="ARBA00010641"/>
    </source>
</evidence>
<dbReference type="InterPro" id="IPR013249">
    <property type="entry name" value="RNA_pol_sigma70_r4_t2"/>
</dbReference>
<feature type="region of interest" description="Disordered" evidence="6">
    <location>
        <begin position="90"/>
        <end position="119"/>
    </location>
</feature>
<keyword evidence="4" id="KW-0238">DNA-binding</keyword>
<evidence type="ECO:0000313" key="9">
    <source>
        <dbReference type="Proteomes" id="UP000070620"/>
    </source>
</evidence>
<dbReference type="Proteomes" id="UP000070620">
    <property type="component" value="Unassembled WGS sequence"/>
</dbReference>
<keyword evidence="3" id="KW-0731">Sigma factor</keyword>
<comment type="similarity">
    <text evidence="1">Belongs to the sigma-70 factor family. ECF subfamily.</text>
</comment>
<evidence type="ECO:0000256" key="2">
    <source>
        <dbReference type="ARBA" id="ARBA00023015"/>
    </source>
</evidence>
<dbReference type="OrthoDB" id="3608473at2"/>
<organism evidence="8 9">
    <name type="scientific">Micromonospora rosaria</name>
    <dbReference type="NCBI Taxonomy" id="47874"/>
    <lineage>
        <taxon>Bacteria</taxon>
        <taxon>Bacillati</taxon>
        <taxon>Actinomycetota</taxon>
        <taxon>Actinomycetes</taxon>
        <taxon>Micromonosporales</taxon>
        <taxon>Micromonosporaceae</taxon>
        <taxon>Micromonospora</taxon>
    </lineage>
</organism>
<evidence type="ECO:0000256" key="5">
    <source>
        <dbReference type="ARBA" id="ARBA00023163"/>
    </source>
</evidence>
<comment type="caution">
    <text evidence="8">The sequence shown here is derived from an EMBL/GenBank/DDBJ whole genome shotgun (WGS) entry which is preliminary data.</text>
</comment>
<keyword evidence="5" id="KW-0804">Transcription</keyword>
<dbReference type="SUPFAM" id="SSF88659">
    <property type="entry name" value="Sigma3 and sigma4 domains of RNA polymerase sigma factors"/>
    <property type="match status" value="1"/>
</dbReference>
<dbReference type="Gene3D" id="1.10.10.10">
    <property type="entry name" value="Winged helix-like DNA-binding domain superfamily/Winged helix DNA-binding domain"/>
    <property type="match status" value="1"/>
</dbReference>
<evidence type="ECO:0000256" key="3">
    <source>
        <dbReference type="ARBA" id="ARBA00023082"/>
    </source>
</evidence>
<keyword evidence="2" id="KW-0805">Transcription regulation</keyword>
<evidence type="ECO:0000256" key="4">
    <source>
        <dbReference type="ARBA" id="ARBA00023125"/>
    </source>
</evidence>
<dbReference type="PANTHER" id="PTHR43133:SF8">
    <property type="entry name" value="RNA POLYMERASE SIGMA FACTOR HI_1459-RELATED"/>
    <property type="match status" value="1"/>
</dbReference>
<dbReference type="Pfam" id="PF08281">
    <property type="entry name" value="Sigma70_r4_2"/>
    <property type="match status" value="1"/>
</dbReference>
<dbReference type="PANTHER" id="PTHR43133">
    <property type="entry name" value="RNA POLYMERASE ECF-TYPE SIGMA FACTO"/>
    <property type="match status" value="1"/>
</dbReference>
<dbReference type="InterPro" id="IPR036388">
    <property type="entry name" value="WH-like_DNA-bd_sf"/>
</dbReference>